<dbReference type="AlphaFoldDB" id="A0A8J7M456"/>
<dbReference type="PANTHER" id="PTHR47829:SF3">
    <property type="entry name" value="AMINOGLYCOSIDE PHOSPHOTRANSFERASE DOMAIN-CONTAINING PROTEIN"/>
    <property type="match status" value="1"/>
</dbReference>
<keyword evidence="3" id="KW-1185">Reference proteome</keyword>
<dbReference type="InterPro" id="IPR011009">
    <property type="entry name" value="Kinase-like_dom_sf"/>
</dbReference>
<dbReference type="Gene3D" id="3.30.200.20">
    <property type="entry name" value="Phosphorylase Kinase, domain 1"/>
    <property type="match status" value="1"/>
</dbReference>
<comment type="caution">
    <text evidence="2">The sequence shown here is derived from an EMBL/GenBank/DDBJ whole genome shotgun (WGS) entry which is preliminary data.</text>
</comment>
<dbReference type="InterPro" id="IPR002575">
    <property type="entry name" value="Aminoglycoside_PTrfase"/>
</dbReference>
<evidence type="ECO:0000313" key="3">
    <source>
        <dbReference type="Proteomes" id="UP000655420"/>
    </source>
</evidence>
<dbReference type="SUPFAM" id="SSF56112">
    <property type="entry name" value="Protein kinase-like (PK-like)"/>
    <property type="match status" value="1"/>
</dbReference>
<dbReference type="PANTHER" id="PTHR47829">
    <property type="entry name" value="HYDROLASE, PUTATIVE (AFU_ORTHOLOGUE AFUA_1G12880)-RELATED"/>
    <property type="match status" value="1"/>
</dbReference>
<reference evidence="2" key="1">
    <citation type="submission" date="2020-12" db="EMBL/GenBank/DDBJ databases">
        <title>Bacterial taxonomy.</title>
        <authorList>
            <person name="Pan X."/>
        </authorList>
    </citation>
    <scope>NUCLEOTIDE SEQUENCE</scope>
    <source>
        <strain evidence="2">M0105</strain>
    </source>
</reference>
<organism evidence="2 3">
    <name type="scientific">Thermohalobaculum xanthum</name>
    <dbReference type="NCBI Taxonomy" id="2753746"/>
    <lineage>
        <taxon>Bacteria</taxon>
        <taxon>Pseudomonadati</taxon>
        <taxon>Pseudomonadota</taxon>
        <taxon>Alphaproteobacteria</taxon>
        <taxon>Rhodobacterales</taxon>
        <taxon>Paracoccaceae</taxon>
        <taxon>Thermohalobaculum</taxon>
    </lineage>
</organism>
<dbReference type="InterPro" id="IPR041726">
    <property type="entry name" value="ACAD10_11_N"/>
</dbReference>
<dbReference type="Gene3D" id="3.90.1200.10">
    <property type="match status" value="1"/>
</dbReference>
<protein>
    <submittedName>
        <fullName evidence="2">Phosphotransferase family protein</fullName>
    </submittedName>
</protein>
<proteinExistence type="predicted"/>
<dbReference type="Proteomes" id="UP000655420">
    <property type="component" value="Unassembled WGS sequence"/>
</dbReference>
<evidence type="ECO:0000259" key="1">
    <source>
        <dbReference type="Pfam" id="PF01636"/>
    </source>
</evidence>
<name>A0A8J7M456_9RHOB</name>
<feature type="domain" description="Aminoglycoside phosphotransferase" evidence="1">
    <location>
        <begin position="32"/>
        <end position="266"/>
    </location>
</feature>
<accession>A0A8J7M456</accession>
<gene>
    <name evidence="2" type="ORF">H0I76_01620</name>
</gene>
<dbReference type="RefSeq" id="WP_200606133.1">
    <property type="nucleotide sequence ID" value="NZ_JAEHHL010000001.1"/>
</dbReference>
<dbReference type="Pfam" id="PF01636">
    <property type="entry name" value="APH"/>
    <property type="match status" value="1"/>
</dbReference>
<sequence>MTTGDVRLELDIDKLVAYLGREIPDFAPPVALRQFSGGQSNPTYLITDAAGRRYVLRRKPPGALLPSAHAIDREYRVMQAVAGQGVPVPRMLVLCDDRDVIGSEFYVMEHLTGRVLFDTDLPGMTPDQRRRTYDAVLGALAAIHRVDAEAAGLADFGKPGGYIARQVRRWSQQYRASATGTIEAMDRLEAWLPGAVDAIPDETCLVHGDFRLDNVMLHPDRPEVIAVLDWELSTLGHPLADLGYFLMTWVFPQGLRFGMAHLDLAALGIPSMEEMVATYSRLTGRDGVANLDVLLAYNIWRLAAILQGVYHRGLQGNAASEEALTMGKDVDRLAQLAWHYARRAGG</sequence>
<dbReference type="CDD" id="cd05154">
    <property type="entry name" value="ACAD10_11_N-like"/>
    <property type="match status" value="1"/>
</dbReference>
<evidence type="ECO:0000313" key="2">
    <source>
        <dbReference type="EMBL" id="MBK0397874.1"/>
    </source>
</evidence>
<dbReference type="InterPro" id="IPR052898">
    <property type="entry name" value="ACAD10-like"/>
</dbReference>
<dbReference type="EMBL" id="JAEHHL010000001">
    <property type="protein sequence ID" value="MBK0397874.1"/>
    <property type="molecule type" value="Genomic_DNA"/>
</dbReference>